<proteinExistence type="predicted"/>
<sequence length="223" mass="23799">MVVCAYLHGFLSSHASSKGKYLAQQLDRRFATQLHLLDLNGGGDPSRLSHDGALSAVDGFCRSHAKAAPICLIGSSFGGWAAAAYASLHPERVDRLLLLCPAFGLADRWEAIVGGSEQLKAWETSGSRTFVVPASGQKVSIPWAFAARCADFPTMPPAGCVTTIVHGKHDSVIPWQSSQAFVEKDPGRRKLVLLDDDHALTLPSSLAAVLDETAACFGLRDTE</sequence>
<dbReference type="EMBL" id="JBGBPQ010000003">
    <property type="protein sequence ID" value="KAL1526725.1"/>
    <property type="molecule type" value="Genomic_DNA"/>
</dbReference>
<dbReference type="Pfam" id="PF00561">
    <property type="entry name" value="Abhydrolase_1"/>
    <property type="match status" value="1"/>
</dbReference>
<dbReference type="SUPFAM" id="SSF53474">
    <property type="entry name" value="alpha/beta-Hydrolases"/>
    <property type="match status" value="1"/>
</dbReference>
<dbReference type="InterPro" id="IPR029058">
    <property type="entry name" value="AB_hydrolase_fold"/>
</dbReference>
<comment type="caution">
    <text evidence="2">The sequence shown here is derived from an EMBL/GenBank/DDBJ whole genome shotgun (WGS) entry which is preliminary data.</text>
</comment>
<dbReference type="AlphaFoldDB" id="A0AB34JXS9"/>
<keyword evidence="3" id="KW-1185">Reference proteome</keyword>
<dbReference type="Proteomes" id="UP001515480">
    <property type="component" value="Unassembled WGS sequence"/>
</dbReference>
<organism evidence="2 3">
    <name type="scientific">Prymnesium parvum</name>
    <name type="common">Toxic golden alga</name>
    <dbReference type="NCBI Taxonomy" id="97485"/>
    <lineage>
        <taxon>Eukaryota</taxon>
        <taxon>Haptista</taxon>
        <taxon>Haptophyta</taxon>
        <taxon>Prymnesiophyceae</taxon>
        <taxon>Prymnesiales</taxon>
        <taxon>Prymnesiaceae</taxon>
        <taxon>Prymnesium</taxon>
    </lineage>
</organism>
<gene>
    <name evidence="2" type="ORF">AB1Y20_015422</name>
</gene>
<feature type="domain" description="AB hydrolase-1" evidence="1">
    <location>
        <begin position="7"/>
        <end position="107"/>
    </location>
</feature>
<evidence type="ECO:0000259" key="1">
    <source>
        <dbReference type="Pfam" id="PF00561"/>
    </source>
</evidence>
<name>A0AB34JXS9_PRYPA</name>
<accession>A0AB34JXS9</accession>
<dbReference type="Gene3D" id="3.40.50.1820">
    <property type="entry name" value="alpha/beta hydrolase"/>
    <property type="match status" value="1"/>
</dbReference>
<dbReference type="PRINTS" id="PR00111">
    <property type="entry name" value="ABHYDROLASE"/>
</dbReference>
<dbReference type="InterPro" id="IPR000073">
    <property type="entry name" value="AB_hydrolase_1"/>
</dbReference>
<evidence type="ECO:0000313" key="2">
    <source>
        <dbReference type="EMBL" id="KAL1526725.1"/>
    </source>
</evidence>
<protein>
    <recommendedName>
        <fullName evidence="1">AB hydrolase-1 domain-containing protein</fullName>
    </recommendedName>
</protein>
<evidence type="ECO:0000313" key="3">
    <source>
        <dbReference type="Proteomes" id="UP001515480"/>
    </source>
</evidence>
<reference evidence="2 3" key="1">
    <citation type="journal article" date="2024" name="Science">
        <title>Giant polyketide synthase enzymes in the biosynthesis of giant marine polyether toxins.</title>
        <authorList>
            <person name="Fallon T.R."/>
            <person name="Shende V.V."/>
            <person name="Wierzbicki I.H."/>
            <person name="Pendleton A.L."/>
            <person name="Watervoot N.F."/>
            <person name="Auber R.P."/>
            <person name="Gonzalez D.J."/>
            <person name="Wisecaver J.H."/>
            <person name="Moore B.S."/>
        </authorList>
    </citation>
    <scope>NUCLEOTIDE SEQUENCE [LARGE SCALE GENOMIC DNA]</scope>
    <source>
        <strain evidence="2 3">12B1</strain>
    </source>
</reference>